<accession>A0ABV3Z632</accession>
<dbReference type="Proteomes" id="UP001560685">
    <property type="component" value="Unassembled WGS sequence"/>
</dbReference>
<name>A0ABV3Z632_9PROT</name>
<reference evidence="1 2" key="1">
    <citation type="submission" date="2024-05" db="EMBL/GenBank/DDBJ databases">
        <title>Three bacterial strains, DH-69, EH-24, and ECK-19 isolated from coastal sediments.</title>
        <authorList>
            <person name="Ye Y.-Q."/>
            <person name="Du Z.-J."/>
        </authorList>
    </citation>
    <scope>NUCLEOTIDE SEQUENCE [LARGE SCALE GENOMIC DNA]</scope>
    <source>
        <strain evidence="1 2">ECK-19</strain>
    </source>
</reference>
<comment type="caution">
    <text evidence="1">The sequence shown here is derived from an EMBL/GenBank/DDBJ whole genome shotgun (WGS) entry which is preliminary data.</text>
</comment>
<dbReference type="InterPro" id="IPR005624">
    <property type="entry name" value="PduO/GlcC-like"/>
</dbReference>
<dbReference type="InterPro" id="IPR052517">
    <property type="entry name" value="GlcG_carb_metab_protein"/>
</dbReference>
<dbReference type="Gene3D" id="3.30.450.150">
    <property type="entry name" value="Haem-degrading domain"/>
    <property type="match status" value="3"/>
</dbReference>
<organism evidence="1 2">
    <name type="scientific">Hyphococcus lacteus</name>
    <dbReference type="NCBI Taxonomy" id="3143536"/>
    <lineage>
        <taxon>Bacteria</taxon>
        <taxon>Pseudomonadati</taxon>
        <taxon>Pseudomonadota</taxon>
        <taxon>Alphaproteobacteria</taxon>
        <taxon>Parvularculales</taxon>
        <taxon>Parvularculaceae</taxon>
        <taxon>Hyphococcus</taxon>
    </lineage>
</organism>
<dbReference type="EMBL" id="JBEHZE010000001">
    <property type="protein sequence ID" value="MEX6634271.1"/>
    <property type="molecule type" value="Genomic_DNA"/>
</dbReference>
<gene>
    <name evidence="1" type="ORF">ABFZ84_12015</name>
</gene>
<dbReference type="PANTHER" id="PTHR34309">
    <property type="entry name" value="SLR1406 PROTEIN"/>
    <property type="match status" value="1"/>
</dbReference>
<sequence length="670" mass="69118">MIGGQSCWRHFFIVGISTLALTACGGGEDTSVLPPPTSPPPPAPTVSPLFKPETRSLSAANVETIIAQAVEEARMRSVPATIAVVDRLGNVLAVFEMTGARSTTKVRASTGGTNTSLQGVDVPASLAAISKAITGAYLSSGGNAFSTRTASQIVQEHFPPAPSTVGLESGPLFGVQFSQLPCSDLNTRALPGGPTIGPHRAPLGLAADPGGFPLYKDGFVVGGVGIIADDDYGFDQNTLDIDSSDEEAIAWAASFGFEAPTDIRANRIAVDGTFLRFTDTTDTVSAPTSAPSFAAINGVQGALIDVTAYFDGATGGGVYAGAAYGTEVSGIRAASTSEYTNNDIFVLSDGTGTNRYPPRAGTDAASVAMPLAATEVTAILEEAFTIMTAARAQIRQPLNSRAQVSISVVDTNGQVLGIVRGPDAPIFGTDVSLQKARTAAFFSNAIASSDLTSTTPPVIPGFNTTKSVASYVPDIRSFIPDPSALTGEFAFSDRAGGNLSRPYFPDGEIGTANGPFSLPISQWSVFATGLQSSLIVENILEHVVHVLGGGPDTATGCTFLPDIPSLAGVQNRLQNGMQIFPGSVPIYRGSTLVGGIGVSGDGIDQDDMISFLAIDRAGARLNGAIANAPEAIRADQITISVNGAPVRLRYVNCPFAPFVDSDEQNVCQGK</sequence>
<keyword evidence="2" id="KW-1185">Reference proteome</keyword>
<dbReference type="PANTHER" id="PTHR34309:SF1">
    <property type="entry name" value="PROTEIN GLCG"/>
    <property type="match status" value="1"/>
</dbReference>
<evidence type="ECO:0000313" key="1">
    <source>
        <dbReference type="EMBL" id="MEX6634271.1"/>
    </source>
</evidence>
<dbReference type="SUPFAM" id="SSF143744">
    <property type="entry name" value="GlcG-like"/>
    <property type="match status" value="2"/>
</dbReference>
<dbReference type="InterPro" id="IPR038084">
    <property type="entry name" value="PduO/GlcC-like_sf"/>
</dbReference>
<protein>
    <submittedName>
        <fullName evidence="1">Heme-binding protein</fullName>
    </submittedName>
</protein>
<evidence type="ECO:0000313" key="2">
    <source>
        <dbReference type="Proteomes" id="UP001560685"/>
    </source>
</evidence>
<dbReference type="Pfam" id="PF03928">
    <property type="entry name" value="HbpS-like"/>
    <property type="match status" value="3"/>
</dbReference>
<dbReference type="RefSeq" id="WP_369314258.1">
    <property type="nucleotide sequence ID" value="NZ_JBEHZE010000001.1"/>
</dbReference>
<proteinExistence type="predicted"/>